<dbReference type="Proteomes" id="UP000677228">
    <property type="component" value="Unassembled WGS sequence"/>
</dbReference>
<protein>
    <submittedName>
        <fullName evidence="2">Uncharacterized protein</fullName>
    </submittedName>
</protein>
<evidence type="ECO:0000313" key="3">
    <source>
        <dbReference type="EMBL" id="CAF4022140.1"/>
    </source>
</evidence>
<evidence type="ECO:0000313" key="4">
    <source>
        <dbReference type="Proteomes" id="UP000677228"/>
    </source>
</evidence>
<proteinExistence type="predicted"/>
<dbReference type="EMBL" id="CAJNOK010014856">
    <property type="protein sequence ID" value="CAF1213383.1"/>
    <property type="molecule type" value="Genomic_DNA"/>
</dbReference>
<feature type="compositionally biased region" description="Low complexity" evidence="1">
    <location>
        <begin position="46"/>
        <end position="70"/>
    </location>
</feature>
<dbReference type="EMBL" id="CAJOBA010036388">
    <property type="protein sequence ID" value="CAF4022140.1"/>
    <property type="molecule type" value="Genomic_DNA"/>
</dbReference>
<feature type="compositionally biased region" description="Polar residues" evidence="1">
    <location>
        <begin position="10"/>
        <end position="19"/>
    </location>
</feature>
<reference evidence="2" key="1">
    <citation type="submission" date="2021-02" db="EMBL/GenBank/DDBJ databases">
        <authorList>
            <person name="Nowell W R."/>
        </authorList>
    </citation>
    <scope>NUCLEOTIDE SEQUENCE</scope>
</reference>
<dbReference type="Proteomes" id="UP000682733">
    <property type="component" value="Unassembled WGS sequence"/>
</dbReference>
<dbReference type="AlphaFoldDB" id="A0A8S2EFU8"/>
<comment type="caution">
    <text evidence="2">The sequence shown here is derived from an EMBL/GenBank/DDBJ whole genome shotgun (WGS) entry which is preliminary data.</text>
</comment>
<feature type="region of interest" description="Disordered" evidence="1">
    <location>
        <begin position="1"/>
        <end position="77"/>
    </location>
</feature>
<name>A0A8S2EFU8_9BILA</name>
<accession>A0A8S2EFU8</accession>
<organism evidence="2 4">
    <name type="scientific">Didymodactylos carnosus</name>
    <dbReference type="NCBI Taxonomy" id="1234261"/>
    <lineage>
        <taxon>Eukaryota</taxon>
        <taxon>Metazoa</taxon>
        <taxon>Spiralia</taxon>
        <taxon>Gnathifera</taxon>
        <taxon>Rotifera</taxon>
        <taxon>Eurotatoria</taxon>
        <taxon>Bdelloidea</taxon>
        <taxon>Philodinida</taxon>
        <taxon>Philodinidae</taxon>
        <taxon>Didymodactylos</taxon>
    </lineage>
</organism>
<evidence type="ECO:0000256" key="1">
    <source>
        <dbReference type="SAM" id="MobiDB-lite"/>
    </source>
</evidence>
<feature type="compositionally biased region" description="Low complexity" evidence="1">
    <location>
        <begin position="24"/>
        <end position="36"/>
    </location>
</feature>
<evidence type="ECO:0000313" key="2">
    <source>
        <dbReference type="EMBL" id="CAF1213383.1"/>
    </source>
</evidence>
<sequence>MDEDLRQEQEGWQTATSGTKRNRNNNNNERQFQQERTFINENYQGRPRQQRQSQTRPTSQPHPQQQNSSSVRPPQQLETNELRVNVTNAALNYARDYHYPPFKMECQQKLTDKKIGLKMIKELTLHIQKDYKAQNPGASEILFESWWIDSAGDLQFITKSSSLFVFLCDKKNYPDKLNDNNVAIHPPSHLPPQYTAIIKFVSNEVQVDDVAEELKSKYKVFTKLNQC</sequence>
<gene>
    <name evidence="2" type="ORF">OVA965_LOCUS24565</name>
    <name evidence="3" type="ORF">TMI583_LOCUS25283</name>
</gene>